<name>L0H127_9GAMM</name>
<dbReference type="AlphaFoldDB" id="L0H127"/>
<dbReference type="SUPFAM" id="SSF56935">
    <property type="entry name" value="Porins"/>
    <property type="match status" value="1"/>
</dbReference>
<dbReference type="EMBL" id="CP003051">
    <property type="protein sequence ID" value="AGA91767.1"/>
    <property type="molecule type" value="Genomic_DNA"/>
</dbReference>
<dbReference type="InterPro" id="IPR027385">
    <property type="entry name" value="Beta-barrel_OMP"/>
</dbReference>
<protein>
    <submittedName>
        <fullName evidence="3">Outer membrane protein/protective antigen OMA87</fullName>
    </submittedName>
</protein>
<keyword evidence="1" id="KW-0732">Signal</keyword>
<dbReference type="eggNOG" id="COG5338">
    <property type="taxonomic scope" value="Bacteria"/>
</dbReference>
<dbReference type="Gene3D" id="2.40.160.60">
    <property type="entry name" value="Outer membrane protein transport protein (OMPP1/FadL/TodX)"/>
    <property type="match status" value="1"/>
</dbReference>
<dbReference type="Proteomes" id="UP000010816">
    <property type="component" value="Chromosome"/>
</dbReference>
<accession>L0H127</accession>
<sequence length="405" mass="44165">MKGFLPPRLPVARRPRVLRPGGKLVRWVLVAFLATVTLPAGAQQWQFEPTVSLGVDYDDNITLDPEDPRSSFGTSARVAVRGVQSTESTRLGLLAGLGLRQFSDGGDLDDVTAFLGVDGTYLAPRSQFQLNLSVSTQSTLTSETETTGVGDPNGQQYRVAIRPAWDYRLDERSSFGVSANVSAVFYEDVEDASLSDYRSGELSLSAAHSLTERAGINAVLSYGYYESQGDDNETENLAFQAGANYQLSETVSFALLFGLRRTEATFPGVGAREVTETSTGPIYSLSIEKRFARGGGVSLSALRDLAPSGAAEVLDTTSLQLGYRYPLSERVNLQFSSRAYRNRQTGGQSSASDRTYADGQLGLSYQVRRSWRLAIDYRHRWQKNDEDPASAQSNAVTLSLAWSGR</sequence>
<dbReference type="TCDB" id="1.B.66.4.1">
    <property type="family name" value="the putative beta-barrel porin-2 (bbp2) family"/>
</dbReference>
<reference evidence="3 4" key="1">
    <citation type="submission" date="2011-09" db="EMBL/GenBank/DDBJ databases">
        <title>Complete sequence of chromosome of Thioflavicoccus mobilis 8321.</title>
        <authorList>
            <consortium name="US DOE Joint Genome Institute"/>
            <person name="Lucas S."/>
            <person name="Han J."/>
            <person name="Lapidus A."/>
            <person name="Cheng J.-F."/>
            <person name="Goodwin L."/>
            <person name="Pitluck S."/>
            <person name="Peters L."/>
            <person name="Ovchinnikova G."/>
            <person name="Lu M."/>
            <person name="Detter J.C."/>
            <person name="Han C."/>
            <person name="Tapia R."/>
            <person name="Land M."/>
            <person name="Hauser L."/>
            <person name="Kyrpides N."/>
            <person name="Ivanova N."/>
            <person name="Pagani I."/>
            <person name="Vogl K."/>
            <person name="Liu Z."/>
            <person name="Imhoff J."/>
            <person name="Thiel V."/>
            <person name="Frigaard N.-U."/>
            <person name="Bryant D."/>
            <person name="Woyke T."/>
        </authorList>
    </citation>
    <scope>NUCLEOTIDE SEQUENCE [LARGE SCALE GENOMIC DNA]</scope>
    <source>
        <strain evidence="3 4">8321</strain>
    </source>
</reference>
<dbReference type="HOGENOM" id="CLU_679599_0_0_6"/>
<organism evidence="3 4">
    <name type="scientific">Thioflavicoccus mobilis 8321</name>
    <dbReference type="NCBI Taxonomy" id="765912"/>
    <lineage>
        <taxon>Bacteria</taxon>
        <taxon>Pseudomonadati</taxon>
        <taxon>Pseudomonadota</taxon>
        <taxon>Gammaproteobacteria</taxon>
        <taxon>Chromatiales</taxon>
        <taxon>Chromatiaceae</taxon>
        <taxon>Thioflavicoccus</taxon>
    </lineage>
</organism>
<evidence type="ECO:0000313" key="3">
    <source>
        <dbReference type="EMBL" id="AGA91767.1"/>
    </source>
</evidence>
<keyword evidence="4" id="KW-1185">Reference proteome</keyword>
<feature type="domain" description="Outer membrane protein beta-barrel" evidence="2">
    <location>
        <begin position="206"/>
        <end position="402"/>
    </location>
</feature>
<evidence type="ECO:0000313" key="4">
    <source>
        <dbReference type="Proteomes" id="UP000010816"/>
    </source>
</evidence>
<dbReference type="KEGG" id="tmb:Thimo_3081"/>
<proteinExistence type="predicted"/>
<dbReference type="PATRIC" id="fig|765912.4.peg.3011"/>
<dbReference type="Pfam" id="PF13505">
    <property type="entry name" value="OMP_b-brl"/>
    <property type="match status" value="1"/>
</dbReference>
<gene>
    <name evidence="3" type="ORF">Thimo_3081</name>
</gene>
<evidence type="ECO:0000256" key="1">
    <source>
        <dbReference type="ARBA" id="ARBA00022729"/>
    </source>
</evidence>
<dbReference type="STRING" id="765912.Thimo_3081"/>
<evidence type="ECO:0000259" key="2">
    <source>
        <dbReference type="Pfam" id="PF13505"/>
    </source>
</evidence>